<dbReference type="InterPro" id="IPR019733">
    <property type="entry name" value="Uncharacterised_YhfT"/>
</dbReference>
<feature type="transmembrane region" description="Helical" evidence="1">
    <location>
        <begin position="6"/>
        <end position="25"/>
    </location>
</feature>
<feature type="transmembrane region" description="Helical" evidence="1">
    <location>
        <begin position="237"/>
        <end position="257"/>
    </location>
</feature>
<evidence type="ECO:0000313" key="3">
    <source>
        <dbReference type="Proteomes" id="UP000023561"/>
    </source>
</evidence>
<dbReference type="Proteomes" id="UP000023561">
    <property type="component" value="Unassembled WGS sequence"/>
</dbReference>
<organism evidence="2 3">
    <name type="scientific">Parageobacillus caldoxylosilyticus NBRC 107762</name>
    <dbReference type="NCBI Taxonomy" id="1220594"/>
    <lineage>
        <taxon>Bacteria</taxon>
        <taxon>Bacillati</taxon>
        <taxon>Bacillota</taxon>
        <taxon>Bacilli</taxon>
        <taxon>Bacillales</taxon>
        <taxon>Anoxybacillaceae</taxon>
        <taxon>Saccharococcus</taxon>
    </lineage>
</organism>
<dbReference type="AlphaFoldDB" id="A0A023DGR2"/>
<dbReference type="EMBL" id="BAWO01000045">
    <property type="protein sequence ID" value="GAJ40489.1"/>
    <property type="molecule type" value="Genomic_DNA"/>
</dbReference>
<reference evidence="2 3" key="1">
    <citation type="submission" date="2014-04" db="EMBL/GenBank/DDBJ databases">
        <title>Whole genome shotgun sequence of Geobacillus caldoxylosilyticus NBRC 107762.</title>
        <authorList>
            <person name="Hosoyama A."/>
            <person name="Hosoyama Y."/>
            <person name="Katano-Makiyama Y."/>
            <person name="Tsuchikane K."/>
            <person name="Ohji S."/>
            <person name="Ichikawa N."/>
            <person name="Yamazoe A."/>
            <person name="Fujita N."/>
        </authorList>
    </citation>
    <scope>NUCLEOTIDE SEQUENCE [LARGE SCALE GENOMIC DNA]</scope>
    <source>
        <strain evidence="2 3">NBRC 107762</strain>
    </source>
</reference>
<comment type="caution">
    <text evidence="2">The sequence shown here is derived from an EMBL/GenBank/DDBJ whole genome shotgun (WGS) entry which is preliminary data.</text>
</comment>
<feature type="transmembrane region" description="Helical" evidence="1">
    <location>
        <begin position="320"/>
        <end position="342"/>
    </location>
</feature>
<evidence type="ECO:0008006" key="4">
    <source>
        <dbReference type="Google" id="ProtNLM"/>
    </source>
</evidence>
<evidence type="ECO:0000256" key="1">
    <source>
        <dbReference type="SAM" id="Phobius"/>
    </source>
</evidence>
<name>A0A023DGR2_9BACL</name>
<gene>
    <name evidence="2" type="ORF">GCA01S_045_00180</name>
</gene>
<feature type="transmembrane region" description="Helical" evidence="1">
    <location>
        <begin position="159"/>
        <end position="177"/>
    </location>
</feature>
<dbReference type="OrthoDB" id="92225at2"/>
<keyword evidence="1" id="KW-0812">Transmembrane</keyword>
<keyword evidence="1" id="KW-0472">Membrane</keyword>
<feature type="transmembrane region" description="Helical" evidence="1">
    <location>
        <begin position="95"/>
        <end position="113"/>
    </location>
</feature>
<proteinExistence type="predicted"/>
<feature type="transmembrane region" description="Helical" evidence="1">
    <location>
        <begin position="46"/>
        <end position="65"/>
    </location>
</feature>
<dbReference type="RefSeq" id="WP_042410270.1">
    <property type="nucleotide sequence ID" value="NZ_BAWO01000045.1"/>
</dbReference>
<keyword evidence="1" id="KW-1133">Transmembrane helix</keyword>
<feature type="transmembrane region" description="Helical" evidence="1">
    <location>
        <begin position="71"/>
        <end position="88"/>
    </location>
</feature>
<evidence type="ECO:0000313" key="2">
    <source>
        <dbReference type="EMBL" id="GAJ40489.1"/>
    </source>
</evidence>
<feature type="transmembrane region" description="Helical" evidence="1">
    <location>
        <begin position="189"/>
        <end position="210"/>
    </location>
</feature>
<feature type="transmembrane region" description="Helical" evidence="1">
    <location>
        <begin position="362"/>
        <end position="393"/>
    </location>
</feature>
<sequence>MLEVILMMCIGALAAVMANMGIAVFNDGLRPIVPKNLEGRMSRRELGVTAFAMSFGLVIGFGIPISIAGSIILIHSILLGTDIIGLIFKRGKFTTPIAGILGALYGAGIYYGLKAVVDAFKLLPLNFVDGFNKVGEPVVVSFMVFPAIAIVLQFGMKKGIIAFLVAALSRQIIVFMNTEKIIKIGGSPITLSPEGIALIVGMIFLLVYAMREKSTEKNLSTLATLFTDRVTRIKKHAWVLMISGGLIAAATNLLLIAGDPISLNLLSDGKISEGGIASLAKAFGFVPLIASTAIATGVYGPVGFTFVFAAGIFSPNPVVAAILGAIIILAEIFLLTKLAAVLDRFPGIRASGENIRTAMTRVLEVALLVGGANAANTIVPGFGFFAIVGFYLLNEVAGRPIVRMAVGPIGAIAVGIIGNLFALLGLYTPPTQ</sequence>
<accession>A0A023DGR2</accession>
<feature type="transmembrane region" description="Helical" evidence="1">
    <location>
        <begin position="405"/>
        <end position="427"/>
    </location>
</feature>
<feature type="transmembrane region" description="Helical" evidence="1">
    <location>
        <begin position="288"/>
        <end position="313"/>
    </location>
</feature>
<feature type="transmembrane region" description="Helical" evidence="1">
    <location>
        <begin position="133"/>
        <end position="152"/>
    </location>
</feature>
<dbReference type="Pfam" id="PF10797">
    <property type="entry name" value="YhfT"/>
    <property type="match status" value="1"/>
</dbReference>
<keyword evidence="3" id="KW-1185">Reference proteome</keyword>
<protein>
    <recommendedName>
        <fullName evidence="4">Transport system permease protein</fullName>
    </recommendedName>
</protein>